<evidence type="ECO:0000313" key="2">
    <source>
        <dbReference type="Proteomes" id="UP000315724"/>
    </source>
</evidence>
<evidence type="ECO:0008006" key="3">
    <source>
        <dbReference type="Google" id="ProtNLM"/>
    </source>
</evidence>
<dbReference type="Proteomes" id="UP000315724">
    <property type="component" value="Chromosome"/>
</dbReference>
<dbReference type="Gene3D" id="3.40.720.10">
    <property type="entry name" value="Alkaline Phosphatase, subunit A"/>
    <property type="match status" value="1"/>
</dbReference>
<dbReference type="OrthoDB" id="127333at2"/>
<dbReference type="InterPro" id="IPR006311">
    <property type="entry name" value="TAT_signal"/>
</dbReference>
<dbReference type="EMBL" id="CP036267">
    <property type="protein sequence ID" value="QDT34796.1"/>
    <property type="molecule type" value="Genomic_DNA"/>
</dbReference>
<reference evidence="1 2" key="1">
    <citation type="submission" date="2019-02" db="EMBL/GenBank/DDBJ databases">
        <title>Deep-cultivation of Planctomycetes and their phenomic and genomic characterization uncovers novel biology.</title>
        <authorList>
            <person name="Wiegand S."/>
            <person name="Jogler M."/>
            <person name="Boedeker C."/>
            <person name="Pinto D."/>
            <person name="Vollmers J."/>
            <person name="Rivas-Marin E."/>
            <person name="Kohn T."/>
            <person name="Peeters S.H."/>
            <person name="Heuer A."/>
            <person name="Rast P."/>
            <person name="Oberbeckmann S."/>
            <person name="Bunk B."/>
            <person name="Jeske O."/>
            <person name="Meyerdierks A."/>
            <person name="Storesund J.E."/>
            <person name="Kallscheuer N."/>
            <person name="Luecker S."/>
            <person name="Lage O.M."/>
            <person name="Pohl T."/>
            <person name="Merkel B.J."/>
            <person name="Hornburger P."/>
            <person name="Mueller R.-W."/>
            <person name="Bruemmer F."/>
            <person name="Labrenz M."/>
            <person name="Spormann A.M."/>
            <person name="Op den Camp H."/>
            <person name="Overmann J."/>
            <person name="Amann R."/>
            <person name="Jetten M.S.M."/>
            <person name="Mascher T."/>
            <person name="Medema M.H."/>
            <person name="Devos D.P."/>
            <person name="Kaster A.-K."/>
            <person name="Ovreas L."/>
            <person name="Rohde M."/>
            <person name="Galperin M.Y."/>
            <person name="Jogler C."/>
        </authorList>
    </citation>
    <scope>NUCLEOTIDE SEQUENCE [LARGE SCALE GENOMIC DNA]</scope>
    <source>
        <strain evidence="1 2">Mal48</strain>
    </source>
</reference>
<dbReference type="InterPro" id="IPR017850">
    <property type="entry name" value="Alkaline_phosphatase_core_sf"/>
</dbReference>
<protein>
    <recommendedName>
        <fullName evidence="3">Sulfatase</fullName>
    </recommendedName>
</protein>
<accession>A0A517QT18</accession>
<dbReference type="KEGG" id="tpol:Mal48_40680"/>
<keyword evidence="2" id="KW-1185">Reference proteome</keyword>
<organism evidence="1 2">
    <name type="scientific">Thalassoglobus polymorphus</name>
    <dbReference type="NCBI Taxonomy" id="2527994"/>
    <lineage>
        <taxon>Bacteria</taxon>
        <taxon>Pseudomonadati</taxon>
        <taxon>Planctomycetota</taxon>
        <taxon>Planctomycetia</taxon>
        <taxon>Planctomycetales</taxon>
        <taxon>Planctomycetaceae</taxon>
        <taxon>Thalassoglobus</taxon>
    </lineage>
</organism>
<evidence type="ECO:0000313" key="1">
    <source>
        <dbReference type="EMBL" id="QDT34796.1"/>
    </source>
</evidence>
<dbReference type="PANTHER" id="PTHR43737">
    <property type="entry name" value="BLL7424 PROTEIN"/>
    <property type="match status" value="1"/>
</dbReference>
<sequence>MLSFLPTVNQNCESISRRHALQIGSLAGLGLSLPNFLSTKAATAATSLSPKETNCILIWTRGGTSHHDTFDPKPNAPVSVRGEFGVIDTAIPGVQFTEIVPTMAKELNRFALLRSWNPQNGSHGHADQFVMSGRKFNAGVAYPTFGSVVGWQKGFKTALPPFVQLGSNVDQRFGGGMAGILGLEHNAFEVLADPNAKKFDVRDITPPQGVDANRINRRQRMLSKIDSLQAYAENQPAAFEAIDEHYQAAINMITAPETKKAFQIDEESPELRDKYGRNKFGQSCLLARRMIQSGVRFVTVTDGGWDTHANNFKSLKANRIPPVDQGLPALLEDLEDRGMLDSTLVVWLTDFGRTPNINSASGRDHWASSGFAIMAGAGVPGGSVLGATDEEGGKPIRNEYTSADIAATIYSKLGLPTDLIAHAPDGRPIRLIEGDPIREWM</sequence>
<dbReference type="PROSITE" id="PS51318">
    <property type="entry name" value="TAT"/>
    <property type="match status" value="1"/>
</dbReference>
<dbReference type="AlphaFoldDB" id="A0A517QT18"/>
<proteinExistence type="predicted"/>
<dbReference type="PANTHER" id="PTHR43737:SF1">
    <property type="entry name" value="DUF1501 DOMAIN-CONTAINING PROTEIN"/>
    <property type="match status" value="1"/>
</dbReference>
<dbReference type="RefSeq" id="WP_145203299.1">
    <property type="nucleotide sequence ID" value="NZ_CP036267.1"/>
</dbReference>
<name>A0A517QT18_9PLAN</name>
<dbReference type="Pfam" id="PF07394">
    <property type="entry name" value="DUF1501"/>
    <property type="match status" value="1"/>
</dbReference>
<dbReference type="InterPro" id="IPR010869">
    <property type="entry name" value="DUF1501"/>
</dbReference>
<gene>
    <name evidence="1" type="ORF">Mal48_40680</name>
</gene>
<dbReference type="SUPFAM" id="SSF53649">
    <property type="entry name" value="Alkaline phosphatase-like"/>
    <property type="match status" value="1"/>
</dbReference>